<protein>
    <recommendedName>
        <fullName evidence="4">TOM core complex subunit Tom6</fullName>
    </recommendedName>
</protein>
<organism evidence="2 3">
    <name type="scientific">Orbilia oligospora</name>
    <name type="common">Nematode-trapping fungus</name>
    <name type="synonym">Arthrobotrys oligospora</name>
    <dbReference type="NCBI Taxonomy" id="2813651"/>
    <lineage>
        <taxon>Eukaryota</taxon>
        <taxon>Fungi</taxon>
        <taxon>Dikarya</taxon>
        <taxon>Ascomycota</taxon>
        <taxon>Pezizomycotina</taxon>
        <taxon>Orbiliomycetes</taxon>
        <taxon>Orbiliales</taxon>
        <taxon>Orbiliaceae</taxon>
        <taxon>Orbilia</taxon>
    </lineage>
</organism>
<gene>
    <name evidence="2" type="ORF">TWF703_004100</name>
</gene>
<evidence type="ECO:0000313" key="2">
    <source>
        <dbReference type="EMBL" id="KAF3139160.1"/>
    </source>
</evidence>
<comment type="caution">
    <text evidence="2">The sequence shown here is derived from an EMBL/GenBank/DDBJ whole genome shotgun (WGS) entry which is preliminary data.</text>
</comment>
<dbReference type="EMBL" id="WIQZ01000020">
    <property type="protein sequence ID" value="KAF3139160.1"/>
    <property type="molecule type" value="Genomic_DNA"/>
</dbReference>
<feature type="compositionally biased region" description="Polar residues" evidence="1">
    <location>
        <begin position="1"/>
        <end position="10"/>
    </location>
</feature>
<dbReference type="Proteomes" id="UP000480548">
    <property type="component" value="Unassembled WGS sequence"/>
</dbReference>
<feature type="compositionally biased region" description="Pro residues" evidence="1">
    <location>
        <begin position="36"/>
        <end position="53"/>
    </location>
</feature>
<evidence type="ECO:0000313" key="3">
    <source>
        <dbReference type="Proteomes" id="UP000480548"/>
    </source>
</evidence>
<proteinExistence type="predicted"/>
<sequence length="131" mass="14147">MLKSTPQNSLWLDKYPPKSSSSPKTQTSKSTSPQDHQPPPTPPSPPPPPPPPLLQKTNTHITKEIMAPKRAGGAPSAIRAPHQRSQPSVLTQTYRFITNSENASMIRSVAAFGVAVAFLHSSFAELLVPSF</sequence>
<feature type="compositionally biased region" description="Low complexity" evidence="1">
    <location>
        <begin position="17"/>
        <end position="34"/>
    </location>
</feature>
<feature type="region of interest" description="Disordered" evidence="1">
    <location>
        <begin position="1"/>
        <end position="56"/>
    </location>
</feature>
<reference evidence="2 3" key="1">
    <citation type="submission" date="2019-06" db="EMBL/GenBank/DDBJ databases">
        <authorList>
            <person name="Palmer J.M."/>
        </authorList>
    </citation>
    <scope>NUCLEOTIDE SEQUENCE [LARGE SCALE GENOMIC DNA]</scope>
    <source>
        <strain evidence="2 3">TWF703</strain>
    </source>
</reference>
<evidence type="ECO:0000256" key="1">
    <source>
        <dbReference type="SAM" id="MobiDB-lite"/>
    </source>
</evidence>
<dbReference type="AlphaFoldDB" id="A0A7C8P8D7"/>
<feature type="region of interest" description="Disordered" evidence="1">
    <location>
        <begin position="68"/>
        <end position="88"/>
    </location>
</feature>
<accession>A0A7C8P8D7</accession>
<name>A0A7C8P8D7_ORBOL</name>
<evidence type="ECO:0008006" key="4">
    <source>
        <dbReference type="Google" id="ProtNLM"/>
    </source>
</evidence>